<reference evidence="2 3" key="1">
    <citation type="journal article" date="2016" name="Proc. Natl. Acad. Sci. U.S.A.">
        <title>Comparative genomics of biotechnologically important yeasts.</title>
        <authorList>
            <person name="Riley R."/>
            <person name="Haridas S."/>
            <person name="Wolfe K.H."/>
            <person name="Lopes M.R."/>
            <person name="Hittinger C.T."/>
            <person name="Goeker M."/>
            <person name="Salamov A.A."/>
            <person name="Wisecaver J.H."/>
            <person name="Long T.M."/>
            <person name="Calvey C.H."/>
            <person name="Aerts A.L."/>
            <person name="Barry K.W."/>
            <person name="Choi C."/>
            <person name="Clum A."/>
            <person name="Coughlan A.Y."/>
            <person name="Deshpande S."/>
            <person name="Douglass A.P."/>
            <person name="Hanson S.J."/>
            <person name="Klenk H.-P."/>
            <person name="LaButti K.M."/>
            <person name="Lapidus A."/>
            <person name="Lindquist E.A."/>
            <person name="Lipzen A.M."/>
            <person name="Meier-Kolthoff J.P."/>
            <person name="Ohm R.A."/>
            <person name="Otillar R.P."/>
            <person name="Pangilinan J.L."/>
            <person name="Peng Y."/>
            <person name="Rokas A."/>
            <person name="Rosa C.A."/>
            <person name="Scheuner C."/>
            <person name="Sibirny A.A."/>
            <person name="Slot J.C."/>
            <person name="Stielow J.B."/>
            <person name="Sun H."/>
            <person name="Kurtzman C.P."/>
            <person name="Blackwell M."/>
            <person name="Grigoriev I.V."/>
            <person name="Jeffries T.W."/>
        </authorList>
    </citation>
    <scope>NUCLEOTIDE SEQUENCE [LARGE SCALE GENOMIC DNA]</scope>
    <source>
        <strain evidence="2 3">NRRL Y-11557</strain>
    </source>
</reference>
<organism evidence="2 3">
    <name type="scientific">Lipomyces starkeyi NRRL Y-11557</name>
    <dbReference type="NCBI Taxonomy" id="675824"/>
    <lineage>
        <taxon>Eukaryota</taxon>
        <taxon>Fungi</taxon>
        <taxon>Dikarya</taxon>
        <taxon>Ascomycota</taxon>
        <taxon>Saccharomycotina</taxon>
        <taxon>Lipomycetes</taxon>
        <taxon>Lipomycetales</taxon>
        <taxon>Lipomycetaceae</taxon>
        <taxon>Lipomyces</taxon>
    </lineage>
</organism>
<evidence type="ECO:0000256" key="1">
    <source>
        <dbReference type="SAM" id="MobiDB-lite"/>
    </source>
</evidence>
<keyword evidence="3" id="KW-1185">Reference proteome</keyword>
<feature type="region of interest" description="Disordered" evidence="1">
    <location>
        <begin position="31"/>
        <end position="66"/>
    </location>
</feature>
<evidence type="ECO:0000313" key="3">
    <source>
        <dbReference type="Proteomes" id="UP000094385"/>
    </source>
</evidence>
<dbReference type="AlphaFoldDB" id="A0A1E3PZR8"/>
<gene>
    <name evidence="2" type="ORF">LIPSTDRAFT_74447</name>
</gene>
<dbReference type="EMBL" id="KV454299">
    <property type="protein sequence ID" value="ODQ70939.1"/>
    <property type="molecule type" value="Genomic_DNA"/>
</dbReference>
<sequence>MPPDEVTDLLVISAHNYWLKDKTVSAISSADGRITNGTHHHQNYAHSKQNAVNQRSNNQPRGEAEDQAVVMVIE</sequence>
<proteinExistence type="predicted"/>
<protein>
    <submittedName>
        <fullName evidence="2">Uncharacterized protein</fullName>
    </submittedName>
</protein>
<evidence type="ECO:0000313" key="2">
    <source>
        <dbReference type="EMBL" id="ODQ70939.1"/>
    </source>
</evidence>
<feature type="compositionally biased region" description="Polar residues" evidence="1">
    <location>
        <begin position="44"/>
        <end position="60"/>
    </location>
</feature>
<name>A0A1E3PZR8_LIPST</name>
<accession>A0A1E3PZR8</accession>
<dbReference type="Proteomes" id="UP000094385">
    <property type="component" value="Unassembled WGS sequence"/>
</dbReference>